<evidence type="ECO:0000313" key="2">
    <source>
        <dbReference type="EMBL" id="MBO1319595.1"/>
    </source>
</evidence>
<proteinExistence type="predicted"/>
<organism evidence="2 3">
    <name type="scientific">Acanthopleuribacter pedis</name>
    <dbReference type="NCBI Taxonomy" id="442870"/>
    <lineage>
        <taxon>Bacteria</taxon>
        <taxon>Pseudomonadati</taxon>
        <taxon>Acidobacteriota</taxon>
        <taxon>Holophagae</taxon>
        <taxon>Acanthopleuribacterales</taxon>
        <taxon>Acanthopleuribacteraceae</taxon>
        <taxon>Acanthopleuribacter</taxon>
    </lineage>
</organism>
<name>A0A8J7QGE2_9BACT</name>
<dbReference type="Proteomes" id="UP000664417">
    <property type="component" value="Unassembled WGS sequence"/>
</dbReference>
<gene>
    <name evidence="2" type="ORF">J3U88_14055</name>
</gene>
<dbReference type="RefSeq" id="WP_207859501.1">
    <property type="nucleotide sequence ID" value="NZ_JAFREP010000013.1"/>
</dbReference>
<dbReference type="InterPro" id="IPR050817">
    <property type="entry name" value="DjlA_DnaK_co-chaperone"/>
</dbReference>
<dbReference type="CDD" id="cd06257">
    <property type="entry name" value="DnaJ"/>
    <property type="match status" value="1"/>
</dbReference>
<reference evidence="2" key="1">
    <citation type="submission" date="2021-03" db="EMBL/GenBank/DDBJ databases">
        <authorList>
            <person name="Wang G."/>
        </authorList>
    </citation>
    <scope>NUCLEOTIDE SEQUENCE</scope>
    <source>
        <strain evidence="2">KCTC 12899</strain>
    </source>
</reference>
<dbReference type="PROSITE" id="PS50076">
    <property type="entry name" value="DNAJ_2"/>
    <property type="match status" value="1"/>
</dbReference>
<accession>A0A8J7QGE2</accession>
<dbReference type="Gene3D" id="1.10.3680.10">
    <property type="entry name" value="TerB-like"/>
    <property type="match status" value="1"/>
</dbReference>
<evidence type="ECO:0000313" key="3">
    <source>
        <dbReference type="Proteomes" id="UP000664417"/>
    </source>
</evidence>
<comment type="caution">
    <text evidence="2">The sequence shown here is derived from an EMBL/GenBank/DDBJ whole genome shotgun (WGS) entry which is preliminary data.</text>
</comment>
<feature type="domain" description="J" evidence="1">
    <location>
        <begin position="147"/>
        <end position="218"/>
    </location>
</feature>
<dbReference type="SMART" id="SM00271">
    <property type="entry name" value="DnaJ"/>
    <property type="match status" value="1"/>
</dbReference>
<dbReference type="PANTHER" id="PTHR24074">
    <property type="entry name" value="CO-CHAPERONE PROTEIN DJLA"/>
    <property type="match status" value="1"/>
</dbReference>
<dbReference type="InterPro" id="IPR029024">
    <property type="entry name" value="TerB-like"/>
</dbReference>
<sequence>MGTLVGHRIDSYMAEDDREEGAVELEGVAAYLSQVARSGGPMSEAEQALIVDICASMAPKVPRQAVATLVGGVQGHTRVSSRLFETARERPELRLSLLMIAWRVAAREHRLTEARLQCIQAFADRMGATPEEFQLCRQPYYRQIGETPYKILGLPSDADAKQVKTAFREKSIAYHPDRNQNASPELQALAAERFHQIKQAYQAIQNQGAMGKLYGKQGEPAGLFHPDGGEVACCFVCGQKARLPQDQSKHARARCPKCQALLLFERTTAQQWLAYPRS</sequence>
<dbReference type="InterPro" id="IPR001623">
    <property type="entry name" value="DnaJ_domain"/>
</dbReference>
<protein>
    <submittedName>
        <fullName evidence="2">DnaJ domain-containing protein</fullName>
    </submittedName>
</protein>
<dbReference type="InterPro" id="IPR036869">
    <property type="entry name" value="J_dom_sf"/>
</dbReference>
<dbReference type="CDD" id="cd07177">
    <property type="entry name" value="terB_like"/>
    <property type="match status" value="1"/>
</dbReference>
<dbReference type="AlphaFoldDB" id="A0A8J7QGE2"/>
<dbReference type="Gene3D" id="1.10.287.110">
    <property type="entry name" value="DnaJ domain"/>
    <property type="match status" value="1"/>
</dbReference>
<keyword evidence="3" id="KW-1185">Reference proteome</keyword>
<dbReference type="Pfam" id="PF00226">
    <property type="entry name" value="DnaJ"/>
    <property type="match status" value="1"/>
</dbReference>
<dbReference type="SUPFAM" id="SSF46565">
    <property type="entry name" value="Chaperone J-domain"/>
    <property type="match status" value="1"/>
</dbReference>
<evidence type="ECO:0000259" key="1">
    <source>
        <dbReference type="PROSITE" id="PS50076"/>
    </source>
</evidence>
<dbReference type="PRINTS" id="PR00625">
    <property type="entry name" value="JDOMAIN"/>
</dbReference>
<dbReference type="EMBL" id="JAFREP010000013">
    <property type="protein sequence ID" value="MBO1319595.1"/>
    <property type="molecule type" value="Genomic_DNA"/>
</dbReference>